<proteinExistence type="predicted"/>
<sequence length="83" mass="9184">MGGRHFRLSAPIFRSAKGFPLLSGARRFSLSVSLGKEKDSCKRKGRGIPLPVATDMFISKFYFYSLSNRSVDAVDVLCLKVVV</sequence>
<dbReference type="AlphaFoldDB" id="A0A2N0AFH9"/>
<gene>
    <name evidence="1" type="ORF">CH364_18435</name>
</gene>
<comment type="caution">
    <text evidence="1">The sequence shown here is derived from an EMBL/GenBank/DDBJ whole genome shotgun (WGS) entry which is preliminary data.</text>
</comment>
<evidence type="ECO:0000313" key="2">
    <source>
        <dbReference type="Proteomes" id="UP000232145"/>
    </source>
</evidence>
<protein>
    <submittedName>
        <fullName evidence="1">Uncharacterized protein</fullName>
    </submittedName>
</protein>
<reference evidence="1 2" key="1">
    <citation type="submission" date="2017-07" db="EMBL/GenBank/DDBJ databases">
        <title>Leptospira spp. isolated from tropical soils.</title>
        <authorList>
            <person name="Thibeaux R."/>
            <person name="Iraola G."/>
            <person name="Ferres I."/>
            <person name="Bierque E."/>
            <person name="Girault D."/>
            <person name="Soupe-Gilbert M.-E."/>
            <person name="Picardeau M."/>
            <person name="Goarant C."/>
        </authorList>
    </citation>
    <scope>NUCLEOTIDE SEQUENCE [LARGE SCALE GENOMIC DNA]</scope>
    <source>
        <strain evidence="1 2">FH2-B-A1</strain>
    </source>
</reference>
<accession>A0A2N0AFH9</accession>
<name>A0A2N0AFH9_9LEPT</name>
<organism evidence="1 2">
    <name type="scientific">Leptospira harrisiae</name>
    <dbReference type="NCBI Taxonomy" id="2023189"/>
    <lineage>
        <taxon>Bacteria</taxon>
        <taxon>Pseudomonadati</taxon>
        <taxon>Spirochaetota</taxon>
        <taxon>Spirochaetia</taxon>
        <taxon>Leptospirales</taxon>
        <taxon>Leptospiraceae</taxon>
        <taxon>Leptospira</taxon>
    </lineage>
</organism>
<dbReference type="Proteomes" id="UP000232145">
    <property type="component" value="Unassembled WGS sequence"/>
</dbReference>
<evidence type="ECO:0000313" key="1">
    <source>
        <dbReference type="EMBL" id="PJZ83048.1"/>
    </source>
</evidence>
<keyword evidence="2" id="KW-1185">Reference proteome</keyword>
<dbReference type="EMBL" id="NPDX01000008">
    <property type="protein sequence ID" value="PJZ83048.1"/>
    <property type="molecule type" value="Genomic_DNA"/>
</dbReference>